<evidence type="ECO:0000256" key="1">
    <source>
        <dbReference type="SAM" id="MobiDB-lite"/>
    </source>
</evidence>
<name>A0A103YG52_CYNCS</name>
<feature type="region of interest" description="Disordered" evidence="1">
    <location>
        <begin position="128"/>
        <end position="170"/>
    </location>
</feature>
<protein>
    <submittedName>
        <fullName evidence="2">Uncharacterized protein</fullName>
    </submittedName>
</protein>
<evidence type="ECO:0000313" key="3">
    <source>
        <dbReference type="Proteomes" id="UP000243975"/>
    </source>
</evidence>
<dbReference type="Proteomes" id="UP000243975">
    <property type="component" value="Unassembled WGS sequence"/>
</dbReference>
<dbReference type="PANTHER" id="PTHR20923:SF1">
    <property type="entry name" value="G PATCH DOMAIN AND ANKYRIN REPEAT-CONTAINING PROTEIN 1"/>
    <property type="match status" value="1"/>
</dbReference>
<sequence>MVEMSSRVSGEGIGERSWLGSVLTGREVGTSSIGSRKRNWGGLQQLDLGNGRDKVGSGCGVGGHLFSKVFELGDGGGGGGEELGEAIGHGSHRFPNGWGIAFGRHGKSMKAPIDTTGRLEPVQAYLKKNKRGLGAETKKPQSTGDKKNVASDKTDDKLSSRSKAKRSKRLKKALEIEKKLQENEFQAAFFREFWPDNV</sequence>
<dbReference type="Gramene" id="KVI08495">
    <property type="protein sequence ID" value="KVI08495"/>
    <property type="gene ID" value="Ccrd_013138"/>
</dbReference>
<organism evidence="2 3">
    <name type="scientific">Cynara cardunculus var. scolymus</name>
    <name type="common">Globe artichoke</name>
    <name type="synonym">Cynara scolymus</name>
    <dbReference type="NCBI Taxonomy" id="59895"/>
    <lineage>
        <taxon>Eukaryota</taxon>
        <taxon>Viridiplantae</taxon>
        <taxon>Streptophyta</taxon>
        <taxon>Embryophyta</taxon>
        <taxon>Tracheophyta</taxon>
        <taxon>Spermatophyta</taxon>
        <taxon>Magnoliopsida</taxon>
        <taxon>eudicotyledons</taxon>
        <taxon>Gunneridae</taxon>
        <taxon>Pentapetalae</taxon>
        <taxon>asterids</taxon>
        <taxon>campanulids</taxon>
        <taxon>Asterales</taxon>
        <taxon>Asteraceae</taxon>
        <taxon>Carduoideae</taxon>
        <taxon>Cardueae</taxon>
        <taxon>Carduinae</taxon>
        <taxon>Cynara</taxon>
    </lineage>
</organism>
<reference evidence="2 3" key="1">
    <citation type="journal article" date="2016" name="Sci. Rep.">
        <title>The genome sequence of the outbreeding globe artichoke constructed de novo incorporating a phase-aware low-pass sequencing strategy of F1 progeny.</title>
        <authorList>
            <person name="Scaglione D."/>
            <person name="Reyes-Chin-Wo S."/>
            <person name="Acquadro A."/>
            <person name="Froenicke L."/>
            <person name="Portis E."/>
            <person name="Beitel C."/>
            <person name="Tirone M."/>
            <person name="Mauro R."/>
            <person name="Lo Monaco A."/>
            <person name="Mauromicale G."/>
            <person name="Faccioli P."/>
            <person name="Cattivelli L."/>
            <person name="Rieseberg L."/>
            <person name="Michelmore R."/>
            <person name="Lanteri S."/>
        </authorList>
    </citation>
    <scope>NUCLEOTIDE SEQUENCE [LARGE SCALE GENOMIC DNA]</scope>
    <source>
        <strain evidence="2">2C</strain>
    </source>
</reference>
<dbReference type="PANTHER" id="PTHR20923">
    <property type="entry name" value="BAT4 PROTEIN-RELATED"/>
    <property type="match status" value="1"/>
</dbReference>
<evidence type="ECO:0000313" key="2">
    <source>
        <dbReference type="EMBL" id="KVI08495.1"/>
    </source>
</evidence>
<dbReference type="InterPro" id="IPR039146">
    <property type="entry name" value="GPANK1"/>
</dbReference>
<comment type="caution">
    <text evidence="2">The sequence shown here is derived from an EMBL/GenBank/DDBJ whole genome shotgun (WGS) entry which is preliminary data.</text>
</comment>
<dbReference type="STRING" id="59895.A0A103YG52"/>
<feature type="compositionally biased region" description="Basic and acidic residues" evidence="1">
    <location>
        <begin position="136"/>
        <end position="159"/>
    </location>
</feature>
<gene>
    <name evidence="2" type="ORF">Ccrd_013138</name>
</gene>
<keyword evidence="3" id="KW-1185">Reference proteome</keyword>
<feature type="compositionally biased region" description="Basic residues" evidence="1">
    <location>
        <begin position="160"/>
        <end position="170"/>
    </location>
</feature>
<proteinExistence type="predicted"/>
<dbReference type="AlphaFoldDB" id="A0A103YG52"/>
<dbReference type="EMBL" id="LEKV01001112">
    <property type="protein sequence ID" value="KVI08495.1"/>
    <property type="molecule type" value="Genomic_DNA"/>
</dbReference>
<accession>A0A103YG52</accession>